<dbReference type="AlphaFoldDB" id="A0A6G0TYH5"/>
<protein>
    <submittedName>
        <fullName evidence="2">Uncharacterized protein</fullName>
    </submittedName>
</protein>
<gene>
    <name evidence="2" type="ORF">AGLY_005205</name>
</gene>
<feature type="transmembrane region" description="Helical" evidence="1">
    <location>
        <begin position="6"/>
        <end position="24"/>
    </location>
</feature>
<keyword evidence="1" id="KW-0472">Membrane</keyword>
<reference evidence="2 3" key="1">
    <citation type="submission" date="2019-08" db="EMBL/GenBank/DDBJ databases">
        <title>The genome of the soybean aphid Biotype 1, its phylome, world population structure and adaptation to the North American continent.</title>
        <authorList>
            <person name="Giordano R."/>
            <person name="Donthu R.K."/>
            <person name="Hernandez A.G."/>
            <person name="Wright C.L."/>
            <person name="Zimin A.V."/>
        </authorList>
    </citation>
    <scope>NUCLEOTIDE SEQUENCE [LARGE SCALE GENOMIC DNA]</scope>
    <source>
        <tissue evidence="2">Whole aphids</tissue>
    </source>
</reference>
<evidence type="ECO:0000313" key="3">
    <source>
        <dbReference type="Proteomes" id="UP000475862"/>
    </source>
</evidence>
<organism evidence="2 3">
    <name type="scientific">Aphis glycines</name>
    <name type="common">Soybean aphid</name>
    <dbReference type="NCBI Taxonomy" id="307491"/>
    <lineage>
        <taxon>Eukaryota</taxon>
        <taxon>Metazoa</taxon>
        <taxon>Ecdysozoa</taxon>
        <taxon>Arthropoda</taxon>
        <taxon>Hexapoda</taxon>
        <taxon>Insecta</taxon>
        <taxon>Pterygota</taxon>
        <taxon>Neoptera</taxon>
        <taxon>Paraneoptera</taxon>
        <taxon>Hemiptera</taxon>
        <taxon>Sternorrhyncha</taxon>
        <taxon>Aphidomorpha</taxon>
        <taxon>Aphidoidea</taxon>
        <taxon>Aphididae</taxon>
        <taxon>Aphidini</taxon>
        <taxon>Aphis</taxon>
        <taxon>Aphis</taxon>
    </lineage>
</organism>
<evidence type="ECO:0000256" key="1">
    <source>
        <dbReference type="SAM" id="Phobius"/>
    </source>
</evidence>
<feature type="transmembrane region" description="Helical" evidence="1">
    <location>
        <begin position="83"/>
        <end position="101"/>
    </location>
</feature>
<keyword evidence="1" id="KW-1133">Transmembrane helix</keyword>
<name>A0A6G0TYH5_APHGL</name>
<dbReference type="EMBL" id="VYZN01000014">
    <property type="protein sequence ID" value="KAE9539953.1"/>
    <property type="molecule type" value="Genomic_DNA"/>
</dbReference>
<keyword evidence="3" id="KW-1185">Reference proteome</keyword>
<evidence type="ECO:0000313" key="2">
    <source>
        <dbReference type="EMBL" id="KAE9539953.1"/>
    </source>
</evidence>
<dbReference type="Proteomes" id="UP000475862">
    <property type="component" value="Unassembled WGS sequence"/>
</dbReference>
<proteinExistence type="predicted"/>
<sequence>MINVFDQLFVVLSTTFSSSVLIFFKSKFLHAKLQYKSSINSVISSELKQIQKFRLNTLSKLIGCCCIRATELDTSIFSKLDDITVHCLFCLFGLTIVLGIFNVDDKDFIDEFLLGIFNSFISSIISQLLTSLNESPPLSSSSSSSSSSSITISDSLSRSLYSNESRFSNESTSSIIFIFSSDFSMFFSVKCLHELQQK</sequence>
<comment type="caution">
    <text evidence="2">The sequence shown here is derived from an EMBL/GenBank/DDBJ whole genome shotgun (WGS) entry which is preliminary data.</text>
</comment>
<accession>A0A6G0TYH5</accession>
<keyword evidence="1" id="KW-0812">Transmembrane</keyword>